<evidence type="ECO:0000256" key="2">
    <source>
        <dbReference type="SAM" id="Phobius"/>
    </source>
</evidence>
<feature type="transmembrane region" description="Helical" evidence="2">
    <location>
        <begin position="22"/>
        <end position="46"/>
    </location>
</feature>
<sequence>MMEGEQDLSPPTTNVDTSRPSLGFPLGTSLLLIIIFTLSGIFSCCYHRDKFRSLQTSLIQSNSTPTPTPTHHSSSPNSNTELKQNKGQSMPVLMPGDDVPKFIATPCPCQPSLPERIIVTVEKPPATQNHRECQCLCIN</sequence>
<organism evidence="3 4">
    <name type="scientific">Lupinus albus</name>
    <name type="common">White lupine</name>
    <name type="synonym">Lupinus termis</name>
    <dbReference type="NCBI Taxonomy" id="3870"/>
    <lineage>
        <taxon>Eukaryota</taxon>
        <taxon>Viridiplantae</taxon>
        <taxon>Streptophyta</taxon>
        <taxon>Embryophyta</taxon>
        <taxon>Tracheophyta</taxon>
        <taxon>Spermatophyta</taxon>
        <taxon>Magnoliopsida</taxon>
        <taxon>eudicotyledons</taxon>
        <taxon>Gunneridae</taxon>
        <taxon>Pentapetalae</taxon>
        <taxon>rosids</taxon>
        <taxon>fabids</taxon>
        <taxon>Fabales</taxon>
        <taxon>Fabaceae</taxon>
        <taxon>Papilionoideae</taxon>
        <taxon>50 kb inversion clade</taxon>
        <taxon>genistoids sensu lato</taxon>
        <taxon>core genistoids</taxon>
        <taxon>Genisteae</taxon>
        <taxon>Lupinus</taxon>
    </lineage>
</organism>
<accession>A0A6A4P600</accession>
<dbReference type="PANTHER" id="PTHR34291">
    <property type="entry name" value="HYDROXYPROLINE-RICH GLYCOPROTEIN FAMILY PROTEIN"/>
    <property type="match status" value="1"/>
</dbReference>
<feature type="compositionally biased region" description="Polar residues" evidence="1">
    <location>
        <begin position="9"/>
        <end position="20"/>
    </location>
</feature>
<gene>
    <name evidence="3" type="ORF">Lalb_Chr16g0381451</name>
</gene>
<dbReference type="OrthoDB" id="1936969at2759"/>
<reference evidence="4" key="1">
    <citation type="journal article" date="2020" name="Nat. Commun.">
        <title>Genome sequence of the cluster root forming white lupin.</title>
        <authorList>
            <person name="Hufnagel B."/>
            <person name="Marques A."/>
            <person name="Soriano A."/>
            <person name="Marques L."/>
            <person name="Divol F."/>
            <person name="Doumas P."/>
            <person name="Sallet E."/>
            <person name="Mancinotti D."/>
            <person name="Carrere S."/>
            <person name="Marande W."/>
            <person name="Arribat S."/>
            <person name="Keller J."/>
            <person name="Huneau C."/>
            <person name="Blein T."/>
            <person name="Aime D."/>
            <person name="Laguerre M."/>
            <person name="Taylor J."/>
            <person name="Schubert V."/>
            <person name="Nelson M."/>
            <person name="Geu-Flores F."/>
            <person name="Crespi M."/>
            <person name="Gallardo-Guerrero K."/>
            <person name="Delaux P.-M."/>
            <person name="Salse J."/>
            <person name="Berges H."/>
            <person name="Guyot R."/>
            <person name="Gouzy J."/>
            <person name="Peret B."/>
        </authorList>
    </citation>
    <scope>NUCLEOTIDE SEQUENCE [LARGE SCALE GENOMIC DNA]</scope>
    <source>
        <strain evidence="4">cv. Amiga</strain>
    </source>
</reference>
<evidence type="ECO:0000313" key="3">
    <source>
        <dbReference type="EMBL" id="KAE9596951.1"/>
    </source>
</evidence>
<dbReference type="InterPro" id="IPR037699">
    <property type="entry name" value="At5g65660-like"/>
</dbReference>
<evidence type="ECO:0000256" key="1">
    <source>
        <dbReference type="SAM" id="MobiDB-lite"/>
    </source>
</evidence>
<keyword evidence="2" id="KW-0472">Membrane</keyword>
<proteinExistence type="predicted"/>
<evidence type="ECO:0000313" key="4">
    <source>
        <dbReference type="Proteomes" id="UP000447434"/>
    </source>
</evidence>
<keyword evidence="2" id="KW-0812">Transmembrane</keyword>
<feature type="region of interest" description="Disordered" evidence="1">
    <location>
        <begin position="60"/>
        <end position="93"/>
    </location>
</feature>
<dbReference type="EMBL" id="WOCE01000016">
    <property type="protein sequence ID" value="KAE9596951.1"/>
    <property type="molecule type" value="Genomic_DNA"/>
</dbReference>
<keyword evidence="2" id="KW-1133">Transmembrane helix</keyword>
<dbReference type="PANTHER" id="PTHR34291:SF11">
    <property type="entry name" value="GLYCOPROTEIN FAMILY PROTEIN, PUTATIVE-RELATED"/>
    <property type="match status" value="1"/>
</dbReference>
<feature type="region of interest" description="Disordered" evidence="1">
    <location>
        <begin position="1"/>
        <end position="20"/>
    </location>
</feature>
<feature type="compositionally biased region" description="Low complexity" evidence="1">
    <location>
        <begin position="61"/>
        <end position="80"/>
    </location>
</feature>
<protein>
    <submittedName>
        <fullName evidence="3">Uncharacterized protein</fullName>
    </submittedName>
</protein>
<keyword evidence="4" id="KW-1185">Reference proteome</keyword>
<dbReference type="AlphaFoldDB" id="A0A6A4P600"/>
<name>A0A6A4P600_LUPAL</name>
<comment type="caution">
    <text evidence="3">The sequence shown here is derived from an EMBL/GenBank/DDBJ whole genome shotgun (WGS) entry which is preliminary data.</text>
</comment>
<dbReference type="Proteomes" id="UP000447434">
    <property type="component" value="Chromosome 16"/>
</dbReference>